<proteinExistence type="predicted"/>
<dbReference type="RefSeq" id="WP_420163076.1">
    <property type="nucleotide sequence ID" value="NZ_JBDLNV010000001.1"/>
</dbReference>
<protein>
    <submittedName>
        <fullName evidence="1">Uncharacterized protein</fullName>
    </submittedName>
</protein>
<dbReference type="Proteomes" id="UP001629745">
    <property type="component" value="Unassembled WGS sequence"/>
</dbReference>
<evidence type="ECO:0000313" key="2">
    <source>
        <dbReference type="Proteomes" id="UP001629745"/>
    </source>
</evidence>
<name>A0ABW9FAH3_9NOCA</name>
<keyword evidence="2" id="KW-1185">Reference proteome</keyword>
<accession>A0ABW9FAH3</accession>
<comment type="caution">
    <text evidence="1">The sequence shown here is derived from an EMBL/GenBank/DDBJ whole genome shotgun (WGS) entry which is preliminary data.</text>
</comment>
<sequence>MGSISEVLPGLISALSSGDLDITALLGSLLGGSSEQQQPS</sequence>
<dbReference type="EMBL" id="JBDLNV010000001">
    <property type="protein sequence ID" value="MFM1722530.1"/>
    <property type="molecule type" value="Genomic_DNA"/>
</dbReference>
<gene>
    <name evidence="1" type="ORF">ABEU20_001086</name>
</gene>
<evidence type="ECO:0000313" key="1">
    <source>
        <dbReference type="EMBL" id="MFM1722530.1"/>
    </source>
</evidence>
<reference evidence="1 2" key="1">
    <citation type="submission" date="2023-11" db="EMBL/GenBank/DDBJ databases">
        <authorList>
            <person name="Val-Calvo J."/>
            <person name="Scortti M."/>
            <person name="Vazquez-Boland J."/>
        </authorList>
    </citation>
    <scope>NUCLEOTIDE SEQUENCE [LARGE SCALE GENOMIC DNA]</scope>
    <source>
        <strain evidence="1 2">PAM 2766</strain>
    </source>
</reference>
<organism evidence="1 2">
    <name type="scientific">Rhodococcus parequi</name>
    <dbReference type="NCBI Taxonomy" id="3137122"/>
    <lineage>
        <taxon>Bacteria</taxon>
        <taxon>Bacillati</taxon>
        <taxon>Actinomycetota</taxon>
        <taxon>Actinomycetes</taxon>
        <taxon>Mycobacteriales</taxon>
        <taxon>Nocardiaceae</taxon>
        <taxon>Rhodococcus</taxon>
    </lineage>
</organism>